<dbReference type="GO" id="GO:0000160">
    <property type="term" value="P:phosphorelay signal transduction system"/>
    <property type="evidence" value="ECO:0007669"/>
    <property type="project" value="InterPro"/>
</dbReference>
<dbReference type="InterPro" id="IPR001789">
    <property type="entry name" value="Sig_transdc_resp-reg_receiver"/>
</dbReference>
<dbReference type="CDD" id="cd17574">
    <property type="entry name" value="REC_OmpR"/>
    <property type="match status" value="1"/>
</dbReference>
<dbReference type="PANTHER" id="PTHR44591:SF3">
    <property type="entry name" value="RESPONSE REGULATORY DOMAIN-CONTAINING PROTEIN"/>
    <property type="match status" value="1"/>
</dbReference>
<gene>
    <name evidence="4" type="ORF">A2304_00840</name>
</gene>
<dbReference type="PROSITE" id="PS50110">
    <property type="entry name" value="RESPONSE_REGULATORY"/>
    <property type="match status" value="1"/>
</dbReference>
<evidence type="ECO:0000313" key="5">
    <source>
        <dbReference type="Proteomes" id="UP000176501"/>
    </source>
</evidence>
<dbReference type="EMBL" id="MGFE01000025">
    <property type="protein sequence ID" value="OGL98040.1"/>
    <property type="molecule type" value="Genomic_DNA"/>
</dbReference>
<feature type="domain" description="Response regulatory" evidence="3">
    <location>
        <begin position="10"/>
        <end position="126"/>
    </location>
</feature>
<name>A0A1F7W5L7_9BACT</name>
<dbReference type="SUPFAM" id="SSF52172">
    <property type="entry name" value="CheY-like"/>
    <property type="match status" value="1"/>
</dbReference>
<proteinExistence type="predicted"/>
<protein>
    <recommendedName>
        <fullName evidence="3">Response regulatory domain-containing protein</fullName>
    </recommendedName>
</protein>
<dbReference type="SMART" id="SM00448">
    <property type="entry name" value="REC"/>
    <property type="match status" value="1"/>
</dbReference>
<evidence type="ECO:0000259" key="3">
    <source>
        <dbReference type="PROSITE" id="PS50110"/>
    </source>
</evidence>
<evidence type="ECO:0000256" key="2">
    <source>
        <dbReference type="PROSITE-ProRule" id="PRU00169"/>
    </source>
</evidence>
<dbReference type="Gene3D" id="3.40.50.2300">
    <property type="match status" value="1"/>
</dbReference>
<accession>A0A1F7W5L7</accession>
<dbReference type="AlphaFoldDB" id="A0A1F7W5L7"/>
<evidence type="ECO:0000313" key="4">
    <source>
        <dbReference type="EMBL" id="OGL98040.1"/>
    </source>
</evidence>
<sequence>MFGKKSIKKRVLVVEDDALLAKILVEKHEREGFLVSVVENGLEVADTVKSFSPNLIILDLIIPGIDGFAVLKQLKANTATEKIPVVILSNLGDEGDIRSGKALGAEEYFIKSNVEVKKIVDFVKKRLGV</sequence>
<organism evidence="4 5">
    <name type="scientific">Candidatus Uhrbacteria bacterium RIFOXYB2_FULL_57_15</name>
    <dbReference type="NCBI Taxonomy" id="1802422"/>
    <lineage>
        <taxon>Bacteria</taxon>
        <taxon>Candidatus Uhriibacteriota</taxon>
    </lineage>
</organism>
<dbReference type="Proteomes" id="UP000176501">
    <property type="component" value="Unassembled WGS sequence"/>
</dbReference>
<comment type="caution">
    <text evidence="4">The sequence shown here is derived from an EMBL/GenBank/DDBJ whole genome shotgun (WGS) entry which is preliminary data.</text>
</comment>
<dbReference type="PANTHER" id="PTHR44591">
    <property type="entry name" value="STRESS RESPONSE REGULATOR PROTEIN 1"/>
    <property type="match status" value="1"/>
</dbReference>
<evidence type="ECO:0000256" key="1">
    <source>
        <dbReference type="ARBA" id="ARBA00022553"/>
    </source>
</evidence>
<dbReference type="Pfam" id="PF00072">
    <property type="entry name" value="Response_reg"/>
    <property type="match status" value="1"/>
</dbReference>
<feature type="modified residue" description="4-aspartylphosphate" evidence="2">
    <location>
        <position position="59"/>
    </location>
</feature>
<dbReference type="InterPro" id="IPR050595">
    <property type="entry name" value="Bact_response_regulator"/>
</dbReference>
<keyword evidence="1 2" id="KW-0597">Phosphoprotein</keyword>
<reference evidence="4 5" key="1">
    <citation type="journal article" date="2016" name="Nat. Commun.">
        <title>Thousands of microbial genomes shed light on interconnected biogeochemical processes in an aquifer system.</title>
        <authorList>
            <person name="Anantharaman K."/>
            <person name="Brown C.T."/>
            <person name="Hug L.A."/>
            <person name="Sharon I."/>
            <person name="Castelle C.J."/>
            <person name="Probst A.J."/>
            <person name="Thomas B.C."/>
            <person name="Singh A."/>
            <person name="Wilkins M.J."/>
            <person name="Karaoz U."/>
            <person name="Brodie E.L."/>
            <person name="Williams K.H."/>
            <person name="Hubbard S.S."/>
            <person name="Banfield J.F."/>
        </authorList>
    </citation>
    <scope>NUCLEOTIDE SEQUENCE [LARGE SCALE GENOMIC DNA]</scope>
</reference>
<dbReference type="InterPro" id="IPR011006">
    <property type="entry name" value="CheY-like_superfamily"/>
</dbReference>